<dbReference type="GO" id="GO:0004854">
    <property type="term" value="F:xanthine dehydrogenase activity"/>
    <property type="evidence" value="ECO:0007669"/>
    <property type="project" value="UniProtKB-EC"/>
</dbReference>
<name>Q020N1_SOLUE</name>
<organism evidence="2">
    <name type="scientific">Solibacter usitatus (strain Ellin6076)</name>
    <dbReference type="NCBI Taxonomy" id="234267"/>
    <lineage>
        <taxon>Bacteria</taxon>
        <taxon>Pseudomonadati</taxon>
        <taxon>Acidobacteriota</taxon>
        <taxon>Terriglobia</taxon>
        <taxon>Bryobacterales</taxon>
        <taxon>Solibacteraceae</taxon>
        <taxon>Candidatus Solibacter</taxon>
    </lineage>
</organism>
<dbReference type="InterPro" id="IPR016208">
    <property type="entry name" value="Ald_Oxase/xanthine_DH-like"/>
</dbReference>
<dbReference type="Pfam" id="PF01315">
    <property type="entry name" value="Ald_Xan_dh_C"/>
    <property type="match status" value="1"/>
</dbReference>
<dbReference type="Gene3D" id="3.90.1170.50">
    <property type="entry name" value="Aldehyde oxidase/xanthine dehydrogenase, a/b hammerhead"/>
    <property type="match status" value="1"/>
</dbReference>
<dbReference type="Pfam" id="PF20256">
    <property type="entry name" value="MoCoBD_2"/>
    <property type="match status" value="1"/>
</dbReference>
<dbReference type="OrthoDB" id="9759099at2"/>
<dbReference type="GO" id="GO:0005506">
    <property type="term" value="F:iron ion binding"/>
    <property type="evidence" value="ECO:0007669"/>
    <property type="project" value="InterPro"/>
</dbReference>
<evidence type="ECO:0000313" key="2">
    <source>
        <dbReference type="EMBL" id="ABJ84622.1"/>
    </source>
</evidence>
<dbReference type="InterPro" id="IPR000674">
    <property type="entry name" value="Ald_Oxase/Xan_DH_a/b"/>
</dbReference>
<sequence>MQNSIGQPIQRVEGRAKVTGKATYSAEHKVPNLAYAVMVTSTIAKGRVISIDTAVAQRAPGVLAILTAQNAPKYPKKQKSRPTDRDVQYLQDNQVRYANQPVAVVVAETWEGARQAAQDVVVHYAVERHSVELEPNAAAAYKPEKGGAHNEPTDESRGDIASLATAEVKVDHVYTTQFQVHNPMEPHATIAVWESPDKLTLYDATQGPFSDRERVAELLGLAPDNIRVIDPFLGGGFGSKGPTWSHVVLAAMAAQRVNRPVKLVVERPQMFGPVGFRSHTRQTVAAGANKDGTLVALRHDTVAQTSSFDEFLESAGMAARMLYTSPANASRHRLVRTDIGTPSFTRAPGWAAGTNVLEVAIDEMAYALKMDPLEFRLKNYAEQDPEMQRPWSSKSLRECYRLGAERFGWSRRQWEPRSMREGNSLVGWGMASSAYPVHRTAAAARARVHPDGSILVESGTQDLGTGTYTVMTQVAADAIGVPASQVTFRLGDTQEAEAPVAAGSQTATSVGSAVNAAGSALREKLAQLAISDSSSPLHGAALQDVVLRGGALQVRGAESRTESLATLFARHGQSSLEAEAGAKPGSEQDQYSMYTFGAQFAEVRVDAALGQMRVSRMVGVFGAGRILNPRTARSQFMGGMVWGIGFALYENAVMDPRLGRFVNNNLAEYHIPVNADVPALEALWVDEKDTHVNPLGVKGIGEIGITGAAAAINNAVFHATGKRIRDYPITLDQVL</sequence>
<dbReference type="InterPro" id="IPR008274">
    <property type="entry name" value="AldOxase/xan_DH_MoCoBD1"/>
</dbReference>
<dbReference type="InterPro" id="IPR036856">
    <property type="entry name" value="Ald_Oxase/Xan_DH_a/b_sf"/>
</dbReference>
<dbReference type="SUPFAM" id="SSF56003">
    <property type="entry name" value="Molybdenum cofactor-binding domain"/>
    <property type="match status" value="1"/>
</dbReference>
<feature type="domain" description="Aldehyde oxidase/xanthine dehydrogenase a/b hammerhead" evidence="1">
    <location>
        <begin position="19"/>
        <end position="128"/>
    </location>
</feature>
<dbReference type="InParanoid" id="Q020N1"/>
<dbReference type="SMART" id="SM01008">
    <property type="entry name" value="Ald_Xan_dh_C"/>
    <property type="match status" value="1"/>
</dbReference>
<dbReference type="PANTHER" id="PTHR11908">
    <property type="entry name" value="XANTHINE DEHYDROGENASE"/>
    <property type="match status" value="1"/>
</dbReference>
<gene>
    <name evidence="2" type="ordered locus">Acid_3650</name>
</gene>
<evidence type="ECO:0000259" key="1">
    <source>
        <dbReference type="SMART" id="SM01008"/>
    </source>
</evidence>
<accession>Q020N1</accession>
<dbReference type="EC" id="1.17.1.4" evidence="2"/>
<dbReference type="EMBL" id="CP000473">
    <property type="protein sequence ID" value="ABJ84622.1"/>
    <property type="molecule type" value="Genomic_DNA"/>
</dbReference>
<reference evidence="2" key="1">
    <citation type="submission" date="2006-10" db="EMBL/GenBank/DDBJ databases">
        <title>Complete sequence of Solibacter usitatus Ellin6076.</title>
        <authorList>
            <consortium name="US DOE Joint Genome Institute"/>
            <person name="Copeland A."/>
            <person name="Lucas S."/>
            <person name="Lapidus A."/>
            <person name="Barry K."/>
            <person name="Detter J.C."/>
            <person name="Glavina del Rio T."/>
            <person name="Hammon N."/>
            <person name="Israni S."/>
            <person name="Dalin E."/>
            <person name="Tice H."/>
            <person name="Pitluck S."/>
            <person name="Thompson L.S."/>
            <person name="Brettin T."/>
            <person name="Bruce D."/>
            <person name="Han C."/>
            <person name="Tapia R."/>
            <person name="Gilna P."/>
            <person name="Schmutz J."/>
            <person name="Larimer F."/>
            <person name="Land M."/>
            <person name="Hauser L."/>
            <person name="Kyrpides N."/>
            <person name="Mikhailova N."/>
            <person name="Janssen P.H."/>
            <person name="Kuske C.R."/>
            <person name="Richardson P."/>
        </authorList>
    </citation>
    <scope>NUCLEOTIDE SEQUENCE</scope>
    <source>
        <strain evidence="2">Ellin6076</strain>
    </source>
</reference>
<dbReference type="Pfam" id="PF02738">
    <property type="entry name" value="MoCoBD_1"/>
    <property type="match status" value="1"/>
</dbReference>
<dbReference type="SUPFAM" id="SSF54665">
    <property type="entry name" value="CO dehydrogenase molybdoprotein N-domain-like"/>
    <property type="match status" value="1"/>
</dbReference>
<dbReference type="HOGENOM" id="CLU_001681_2_2_0"/>
<dbReference type="InterPro" id="IPR037165">
    <property type="entry name" value="AldOxase/xan_DH_Mopterin-bd_sf"/>
</dbReference>
<dbReference type="InterPro" id="IPR046867">
    <property type="entry name" value="AldOxase/xan_DH_MoCoBD2"/>
</dbReference>
<dbReference type="PANTHER" id="PTHR11908:SF153">
    <property type="entry name" value="DEHYDROGENASE"/>
    <property type="match status" value="1"/>
</dbReference>
<proteinExistence type="predicted"/>
<dbReference type="KEGG" id="sus:Acid_3650"/>
<dbReference type="eggNOG" id="COG1529">
    <property type="taxonomic scope" value="Bacteria"/>
</dbReference>
<dbReference type="Gene3D" id="3.30.365.10">
    <property type="entry name" value="Aldehyde oxidase/xanthine dehydrogenase, molybdopterin binding domain"/>
    <property type="match status" value="4"/>
</dbReference>
<dbReference type="AlphaFoldDB" id="Q020N1"/>
<dbReference type="FunCoup" id="Q020N1">
    <property type="interactions" value="100"/>
</dbReference>
<protein>
    <submittedName>
        <fullName evidence="2">Xanthine dehydrogenase, molybdenum binding subunit apoprotein</fullName>
        <ecNumber evidence="2">1.17.1.4</ecNumber>
    </submittedName>
</protein>
<dbReference type="STRING" id="234267.Acid_3650"/>
<keyword evidence="2" id="KW-0560">Oxidoreductase</keyword>